<accession>A0ABD2M9I6</accession>
<keyword evidence="3" id="KW-1185">Reference proteome</keyword>
<protein>
    <submittedName>
        <fullName evidence="2">Uncharacterized protein</fullName>
    </submittedName>
</protein>
<feature type="signal peptide" evidence="1">
    <location>
        <begin position="1"/>
        <end position="22"/>
    </location>
</feature>
<proteinExistence type="predicted"/>
<organism evidence="2 3">
    <name type="scientific">Heterodera trifolii</name>
    <dbReference type="NCBI Taxonomy" id="157864"/>
    <lineage>
        <taxon>Eukaryota</taxon>
        <taxon>Metazoa</taxon>
        <taxon>Ecdysozoa</taxon>
        <taxon>Nematoda</taxon>
        <taxon>Chromadorea</taxon>
        <taxon>Rhabditida</taxon>
        <taxon>Tylenchina</taxon>
        <taxon>Tylenchomorpha</taxon>
        <taxon>Tylenchoidea</taxon>
        <taxon>Heteroderidae</taxon>
        <taxon>Heteroderinae</taxon>
        <taxon>Heterodera</taxon>
    </lineage>
</organism>
<evidence type="ECO:0000313" key="3">
    <source>
        <dbReference type="Proteomes" id="UP001620626"/>
    </source>
</evidence>
<dbReference type="Proteomes" id="UP001620626">
    <property type="component" value="Unassembled WGS sequence"/>
</dbReference>
<dbReference type="AlphaFoldDB" id="A0ABD2M9I6"/>
<name>A0ABD2M9I6_9BILA</name>
<gene>
    <name evidence="2" type="ORF">niasHT_002799</name>
</gene>
<dbReference type="EMBL" id="JBICBT010000089">
    <property type="protein sequence ID" value="KAL3123717.1"/>
    <property type="molecule type" value="Genomic_DNA"/>
</dbReference>
<keyword evidence="1" id="KW-0732">Signal</keyword>
<evidence type="ECO:0000256" key="1">
    <source>
        <dbReference type="SAM" id="SignalP"/>
    </source>
</evidence>
<feature type="chain" id="PRO_5044895926" evidence="1">
    <location>
        <begin position="23"/>
        <end position="198"/>
    </location>
</feature>
<comment type="caution">
    <text evidence="2">The sequence shown here is derived from an EMBL/GenBank/DDBJ whole genome shotgun (WGS) entry which is preliminary data.</text>
</comment>
<sequence>MEIGHQIVLFQFTILFIASTEAGISSSRESSYDYNNYGHDINEENGSVGNWPFGEGEQHSSAQPSYGHLNRGGMHPQMPYGMNGGMPPQYGMQGGMRPLNPYNMQGGMRPPNPSSMESLAEIAQPGTVINGIDQFGISRQATVVAANLQGANPTLTVVNQTGTQTLKVLGYEPSTQKLTVINRAGRTLSGTITGHRRA</sequence>
<evidence type="ECO:0000313" key="2">
    <source>
        <dbReference type="EMBL" id="KAL3123717.1"/>
    </source>
</evidence>
<reference evidence="2 3" key="1">
    <citation type="submission" date="2024-10" db="EMBL/GenBank/DDBJ databases">
        <authorList>
            <person name="Kim D."/>
        </authorList>
    </citation>
    <scope>NUCLEOTIDE SEQUENCE [LARGE SCALE GENOMIC DNA]</scope>
    <source>
        <strain evidence="2">BH-2024</strain>
    </source>
</reference>